<reference evidence="1 2" key="1">
    <citation type="submission" date="2015-04" db="EMBL/GenBank/DDBJ databases">
        <authorList>
            <person name="Syromyatnikov M.Y."/>
            <person name="Popov V.N."/>
        </authorList>
    </citation>
    <scope>NUCLEOTIDE SEQUENCE [LARGE SCALE GENOMIC DNA]</scope>
</reference>
<dbReference type="EMBL" id="CVRI01000069">
    <property type="protein sequence ID" value="CRL07011.1"/>
    <property type="molecule type" value="Genomic_DNA"/>
</dbReference>
<organism evidence="1 2">
    <name type="scientific">Clunio marinus</name>
    <dbReference type="NCBI Taxonomy" id="568069"/>
    <lineage>
        <taxon>Eukaryota</taxon>
        <taxon>Metazoa</taxon>
        <taxon>Ecdysozoa</taxon>
        <taxon>Arthropoda</taxon>
        <taxon>Hexapoda</taxon>
        <taxon>Insecta</taxon>
        <taxon>Pterygota</taxon>
        <taxon>Neoptera</taxon>
        <taxon>Endopterygota</taxon>
        <taxon>Diptera</taxon>
        <taxon>Nematocera</taxon>
        <taxon>Chironomoidea</taxon>
        <taxon>Chironomidae</taxon>
        <taxon>Clunio</taxon>
    </lineage>
</organism>
<protein>
    <submittedName>
        <fullName evidence="1">CLUMA_CG020037, isoform A</fullName>
    </submittedName>
</protein>
<evidence type="ECO:0000313" key="1">
    <source>
        <dbReference type="EMBL" id="CRL07011.1"/>
    </source>
</evidence>
<proteinExistence type="predicted"/>
<keyword evidence="2" id="KW-1185">Reference proteome</keyword>
<gene>
    <name evidence="1" type="ORF">CLUMA_CG020037</name>
</gene>
<accession>A0A1J1J3H4</accession>
<sequence length="59" mass="6956">MKFITLFSSWHIHRWARNVLRYFGGIWVPPAQKILVDVILLVAQKKLEDVILPRSAKKK</sequence>
<dbReference type="Proteomes" id="UP000183832">
    <property type="component" value="Unassembled WGS sequence"/>
</dbReference>
<name>A0A1J1J3H4_9DIPT</name>
<dbReference type="AlphaFoldDB" id="A0A1J1J3H4"/>
<evidence type="ECO:0000313" key="2">
    <source>
        <dbReference type="Proteomes" id="UP000183832"/>
    </source>
</evidence>